<evidence type="ECO:0000313" key="1">
    <source>
        <dbReference type="EMBL" id="KYC49070.1"/>
    </source>
</evidence>
<proteinExistence type="predicted"/>
<gene>
    <name evidence="1" type="ORF">AMQ74_01492</name>
</gene>
<organism evidence="1 2">
    <name type="scientific">Candidatus Methanofastidiosum methylothiophilum</name>
    <dbReference type="NCBI Taxonomy" id="1705564"/>
    <lineage>
        <taxon>Archaea</taxon>
        <taxon>Methanobacteriati</taxon>
        <taxon>Methanobacteriota</taxon>
        <taxon>Stenosarchaea group</taxon>
        <taxon>Candidatus Methanofastidiosia</taxon>
        <taxon>Candidatus Methanofastidiosales</taxon>
        <taxon>Candidatus Methanofastidiosaceae</taxon>
        <taxon>Candidatus Methanofastidiosum</taxon>
    </lineage>
</organism>
<evidence type="ECO:0000313" key="2">
    <source>
        <dbReference type="Proteomes" id="UP000075578"/>
    </source>
</evidence>
<sequence>MSKLSVYFLMSILALSLISISPISSQQEVYVISNNIDVAAKPLLEDYFRGFGLFPEFLSPDEFEQLRGAKLILILGGPAAPYGTGDIVRRYLDNLEIDFIRQPGQKFTFIKNDQYGYAEKVIIIAGAEREKTYEEVFNLVNGSNIEFQNAVKTASEGKVNIKDLPLILAGISYDTETVNKEAHIHLSIQNYGKGKATNVIIEISNDYYSNFYLDSVDPVIKVEGNKFYIGDVAGGEVVKLDINLKAKESGNYSGTISYTYNELGSSAKIRDLTTRVP</sequence>
<dbReference type="Proteomes" id="UP000075578">
    <property type="component" value="Unassembled WGS sequence"/>
</dbReference>
<evidence type="ECO:0008006" key="3">
    <source>
        <dbReference type="Google" id="ProtNLM"/>
    </source>
</evidence>
<reference evidence="1 2" key="1">
    <citation type="journal article" date="2016" name="ISME J.">
        <title>Chasing the elusive Euryarchaeota class WSA2: genomes reveal a uniquely fastidious methyl-reducing methanogen.</title>
        <authorList>
            <person name="Nobu M.K."/>
            <person name="Narihiro T."/>
            <person name="Kuroda K."/>
            <person name="Mei R."/>
            <person name="Liu W.T."/>
        </authorList>
    </citation>
    <scope>NUCLEOTIDE SEQUENCE [LARGE SCALE GENOMIC DNA]</scope>
    <source>
        <strain evidence="1">U1lsi0528_Bin089</strain>
    </source>
</reference>
<name>A0A150IVU1_9EURY</name>
<protein>
    <recommendedName>
        <fullName evidence="3">S-layer protein C-terminal domain-containing protein</fullName>
    </recommendedName>
</protein>
<dbReference type="AlphaFoldDB" id="A0A150IVU1"/>
<dbReference type="EMBL" id="LNGD01000117">
    <property type="protein sequence ID" value="KYC49070.1"/>
    <property type="molecule type" value="Genomic_DNA"/>
</dbReference>
<comment type="caution">
    <text evidence="1">The sequence shown here is derived from an EMBL/GenBank/DDBJ whole genome shotgun (WGS) entry which is preliminary data.</text>
</comment>
<accession>A0A150IVU1</accession>